<gene>
    <name evidence="3" type="ORF">WICPIJ_003261</name>
</gene>
<keyword evidence="4" id="KW-1185">Reference proteome</keyword>
<name>A0A9P8Q882_WICPI</name>
<comment type="caution">
    <text evidence="3">The sequence shown here is derived from an EMBL/GenBank/DDBJ whole genome shotgun (WGS) entry which is preliminary data.</text>
</comment>
<feature type="non-terminal residue" evidence="3">
    <location>
        <position position="1"/>
    </location>
</feature>
<dbReference type="AlphaFoldDB" id="A0A9P8Q882"/>
<reference evidence="3" key="1">
    <citation type="journal article" date="2021" name="Open Biol.">
        <title>Shared evolutionary footprints suggest mitochondrial oxidative damage underlies multiple complex I losses in fungi.</title>
        <authorList>
            <person name="Schikora-Tamarit M.A."/>
            <person name="Marcet-Houben M."/>
            <person name="Nosek J."/>
            <person name="Gabaldon T."/>
        </authorList>
    </citation>
    <scope>NUCLEOTIDE SEQUENCE</scope>
    <source>
        <strain evidence="3">CBS2887</strain>
    </source>
</reference>
<sequence length="71" mass="8127">DRLDHNLFRSPIIIVALTASTSAADKQQALAAGCNDYLTKPVQLKWLRNKLTEWGCMQALVNYDQFRNFKD</sequence>
<organism evidence="3 4">
    <name type="scientific">Wickerhamomyces pijperi</name>
    <name type="common">Yeast</name>
    <name type="synonym">Pichia pijperi</name>
    <dbReference type="NCBI Taxonomy" id="599730"/>
    <lineage>
        <taxon>Eukaryota</taxon>
        <taxon>Fungi</taxon>
        <taxon>Dikarya</taxon>
        <taxon>Ascomycota</taxon>
        <taxon>Saccharomycotina</taxon>
        <taxon>Saccharomycetes</taxon>
        <taxon>Phaffomycetales</taxon>
        <taxon>Wickerhamomycetaceae</taxon>
        <taxon>Wickerhamomyces</taxon>
    </lineage>
</organism>
<protein>
    <recommendedName>
        <fullName evidence="2">Response regulatory domain-containing protein</fullName>
    </recommendedName>
</protein>
<dbReference type="GO" id="GO:0000160">
    <property type="term" value="P:phosphorelay signal transduction system"/>
    <property type="evidence" value="ECO:0007669"/>
    <property type="project" value="InterPro"/>
</dbReference>
<feature type="modified residue" description="4-aspartylphosphate" evidence="1">
    <location>
        <position position="1"/>
    </location>
</feature>
<evidence type="ECO:0000256" key="1">
    <source>
        <dbReference type="PROSITE-ProRule" id="PRU00169"/>
    </source>
</evidence>
<evidence type="ECO:0000313" key="3">
    <source>
        <dbReference type="EMBL" id="KAH3685766.1"/>
    </source>
</evidence>
<feature type="domain" description="Response regulatory" evidence="2">
    <location>
        <begin position="1"/>
        <end position="55"/>
    </location>
</feature>
<dbReference type="PROSITE" id="PS50110">
    <property type="entry name" value="RESPONSE_REGULATORY"/>
    <property type="match status" value="1"/>
</dbReference>
<reference evidence="3" key="2">
    <citation type="submission" date="2021-01" db="EMBL/GenBank/DDBJ databases">
        <authorList>
            <person name="Schikora-Tamarit M.A."/>
        </authorList>
    </citation>
    <scope>NUCLEOTIDE SEQUENCE</scope>
    <source>
        <strain evidence="3">CBS2887</strain>
    </source>
</reference>
<dbReference type="Gene3D" id="3.40.50.2300">
    <property type="match status" value="1"/>
</dbReference>
<dbReference type="InterPro" id="IPR001789">
    <property type="entry name" value="Sig_transdc_resp-reg_receiver"/>
</dbReference>
<dbReference type="SUPFAM" id="SSF52172">
    <property type="entry name" value="CheY-like"/>
    <property type="match status" value="1"/>
</dbReference>
<dbReference type="OrthoDB" id="21225at2759"/>
<dbReference type="EMBL" id="JAEUBG010001807">
    <property type="protein sequence ID" value="KAH3685766.1"/>
    <property type="molecule type" value="Genomic_DNA"/>
</dbReference>
<evidence type="ECO:0000259" key="2">
    <source>
        <dbReference type="PROSITE" id="PS50110"/>
    </source>
</evidence>
<proteinExistence type="predicted"/>
<keyword evidence="1" id="KW-0597">Phosphoprotein</keyword>
<dbReference type="Proteomes" id="UP000774326">
    <property type="component" value="Unassembled WGS sequence"/>
</dbReference>
<dbReference type="GO" id="GO:0006950">
    <property type="term" value="P:response to stress"/>
    <property type="evidence" value="ECO:0007669"/>
    <property type="project" value="UniProtKB-ARBA"/>
</dbReference>
<accession>A0A9P8Q882</accession>
<dbReference type="InterPro" id="IPR011006">
    <property type="entry name" value="CheY-like_superfamily"/>
</dbReference>
<evidence type="ECO:0000313" key="4">
    <source>
        <dbReference type="Proteomes" id="UP000774326"/>
    </source>
</evidence>